<sequence length="392" mass="44318">MKPNTPFAFLKNNLLPPAGAALEQYYLPILETETVAVYRYLLASYDQGEKQYLLAQILNHLNIGFPQLLLAFDRLIAMGLIDLYEEEVGITIQLHAPLASEQFFSNAVFKRLLEKKIGEKAVEDLLPARSLGTRRQVSFSQVFGLDAGEVTVLPSKKQQFDMEMFKRMMGRDGLRFVDEGEATLALFAIAEEQQWTWYETYLLAKETAVDRIVSPKRMKQKLAQASQEQPRMSYSRQEETILREAKAKSSLQFLAEIKKARNATITQSERKTLSKLADLGLLDEVINIILLLTFNKTQSANLNEKYALKVGNDFSYQGVNSAELAILKVRERQEQAKAQGNKGTSPTSAKGKNSNVPKWSQPNYQNQTSQAEKVDLAKEKQRLLEKLNQGGE</sequence>
<reference evidence="4 5" key="1">
    <citation type="submission" date="2018-08" db="EMBL/GenBank/DDBJ databases">
        <title>A genome reference for cultivated species of the human gut microbiota.</title>
        <authorList>
            <person name="Zou Y."/>
            <person name="Xue W."/>
            <person name="Luo G."/>
        </authorList>
    </citation>
    <scope>NUCLEOTIDE SEQUENCE [LARGE SCALE GENOMIC DNA]</scope>
    <source>
        <strain evidence="4 5">AM33-3BH</strain>
    </source>
</reference>
<dbReference type="Pfam" id="PF25888">
    <property type="entry name" value="WHD_DnaB"/>
    <property type="match status" value="1"/>
</dbReference>
<dbReference type="AlphaFoldDB" id="A0A414PIL1"/>
<proteinExistence type="predicted"/>
<keyword evidence="3" id="KW-0378">Hydrolase</keyword>
<gene>
    <name evidence="4" type="ORF">DW820_03680</name>
    <name evidence="3" type="ORF">GMC94_00700</name>
</gene>
<dbReference type="GO" id="GO:0004386">
    <property type="term" value="F:helicase activity"/>
    <property type="evidence" value="ECO:0007669"/>
    <property type="project" value="UniProtKB-KW"/>
</dbReference>
<feature type="domain" description="Replicative helicase loading/DNA remodeling protein DnaB N-terminal winged helix" evidence="2">
    <location>
        <begin position="1"/>
        <end position="224"/>
    </location>
</feature>
<dbReference type="Proteomes" id="UP000285773">
    <property type="component" value="Unassembled WGS sequence"/>
</dbReference>
<dbReference type="EMBL" id="QSIO01000001">
    <property type="protein sequence ID" value="RHC96234.1"/>
    <property type="molecule type" value="Genomic_DNA"/>
</dbReference>
<feature type="region of interest" description="Disordered" evidence="1">
    <location>
        <begin position="333"/>
        <end position="379"/>
    </location>
</feature>
<keyword evidence="3" id="KW-0547">Nucleotide-binding</keyword>
<evidence type="ECO:0000313" key="3">
    <source>
        <dbReference type="EMBL" id="MTS53418.1"/>
    </source>
</evidence>
<evidence type="ECO:0000313" key="5">
    <source>
        <dbReference type="Proteomes" id="UP000285773"/>
    </source>
</evidence>
<keyword evidence="3" id="KW-0067">ATP-binding</keyword>
<dbReference type="EMBL" id="WMZJ01000001">
    <property type="protein sequence ID" value="MTS53418.1"/>
    <property type="molecule type" value="Genomic_DNA"/>
</dbReference>
<dbReference type="InterPro" id="IPR058660">
    <property type="entry name" value="WHD_DnaB"/>
</dbReference>
<evidence type="ECO:0000259" key="2">
    <source>
        <dbReference type="Pfam" id="PF25888"/>
    </source>
</evidence>
<protein>
    <submittedName>
        <fullName evidence="3">DNA helicase</fullName>
    </submittedName>
</protein>
<accession>A0A414PIL1</accession>
<evidence type="ECO:0000313" key="6">
    <source>
        <dbReference type="Proteomes" id="UP000441330"/>
    </source>
</evidence>
<feature type="compositionally biased region" description="Polar residues" evidence="1">
    <location>
        <begin position="336"/>
        <end position="371"/>
    </location>
</feature>
<keyword evidence="3" id="KW-0347">Helicase</keyword>
<organism evidence="3 6">
    <name type="scientific">Streptococcus parasanguinis</name>
    <dbReference type="NCBI Taxonomy" id="1318"/>
    <lineage>
        <taxon>Bacteria</taxon>
        <taxon>Bacillati</taxon>
        <taxon>Bacillota</taxon>
        <taxon>Bacilli</taxon>
        <taxon>Lactobacillales</taxon>
        <taxon>Streptococcaceae</taxon>
        <taxon>Streptococcus</taxon>
    </lineage>
</organism>
<evidence type="ECO:0000256" key="1">
    <source>
        <dbReference type="SAM" id="MobiDB-lite"/>
    </source>
</evidence>
<reference evidence="3 6" key="2">
    <citation type="journal article" date="2019" name="Nat. Med.">
        <title>A library of human gut bacterial isolates paired with longitudinal multiomics data enables mechanistic microbiome research.</title>
        <authorList>
            <person name="Poyet M."/>
            <person name="Groussin M."/>
            <person name="Gibbons S.M."/>
            <person name="Avila-Pacheco J."/>
            <person name="Jiang X."/>
            <person name="Kearney S.M."/>
            <person name="Perrotta A.R."/>
            <person name="Berdy B."/>
            <person name="Zhao S."/>
            <person name="Lieberman T.D."/>
            <person name="Swanson P.K."/>
            <person name="Smith M."/>
            <person name="Roesemann S."/>
            <person name="Alexander J.E."/>
            <person name="Rich S.A."/>
            <person name="Livny J."/>
            <person name="Vlamakis H."/>
            <person name="Clish C."/>
            <person name="Bullock K."/>
            <person name="Deik A."/>
            <person name="Scott J."/>
            <person name="Pierce K.A."/>
            <person name="Xavier R.J."/>
            <person name="Alm E.J."/>
        </authorList>
    </citation>
    <scope>NUCLEOTIDE SEQUENCE [LARGE SCALE GENOMIC DNA]</scope>
    <source>
        <strain evidence="3 6">BIOML-A1</strain>
    </source>
</reference>
<comment type="caution">
    <text evidence="3">The sequence shown here is derived from an EMBL/GenBank/DDBJ whole genome shotgun (WGS) entry which is preliminary data.</text>
</comment>
<evidence type="ECO:0000313" key="4">
    <source>
        <dbReference type="EMBL" id="RHC96234.1"/>
    </source>
</evidence>
<dbReference type="Proteomes" id="UP000441330">
    <property type="component" value="Unassembled WGS sequence"/>
</dbReference>
<name>A0A414PIL1_STRPA</name>
<dbReference type="RefSeq" id="WP_049492437.1">
    <property type="nucleotide sequence ID" value="NZ_JVKP01000052.1"/>
</dbReference>